<dbReference type="PANTHER" id="PTHR43163:SF6">
    <property type="entry name" value="DIPEPTIDE TRANSPORT SYSTEM PERMEASE PROTEIN DPPB-RELATED"/>
    <property type="match status" value="1"/>
</dbReference>
<evidence type="ECO:0000256" key="4">
    <source>
        <dbReference type="ARBA" id="ARBA00022692"/>
    </source>
</evidence>
<keyword evidence="6 8" id="KW-0472">Membrane</keyword>
<evidence type="ECO:0000256" key="6">
    <source>
        <dbReference type="ARBA" id="ARBA00023136"/>
    </source>
</evidence>
<evidence type="ECO:0000256" key="1">
    <source>
        <dbReference type="ARBA" id="ARBA00004651"/>
    </source>
</evidence>
<gene>
    <name evidence="10" type="primary">gsiC_2</name>
    <name evidence="10" type="ORF">VA7868_01393</name>
</gene>
<evidence type="ECO:0000256" key="7">
    <source>
        <dbReference type="ARBA" id="ARBA00024202"/>
    </source>
</evidence>
<dbReference type="Proteomes" id="UP000184608">
    <property type="component" value="Unassembled WGS sequence"/>
</dbReference>
<evidence type="ECO:0000256" key="8">
    <source>
        <dbReference type="RuleBase" id="RU363032"/>
    </source>
</evidence>
<keyword evidence="3" id="KW-1003">Cell membrane</keyword>
<dbReference type="Pfam" id="PF19300">
    <property type="entry name" value="BPD_transp_1_N"/>
    <property type="match status" value="1"/>
</dbReference>
<feature type="transmembrane region" description="Helical" evidence="8">
    <location>
        <begin position="12"/>
        <end position="30"/>
    </location>
</feature>
<dbReference type="InterPro" id="IPR045621">
    <property type="entry name" value="BPD_transp_1_N"/>
</dbReference>
<dbReference type="OrthoDB" id="9805855at2"/>
<comment type="similarity">
    <text evidence="7">Belongs to the binding-protein-dependent transport system permease family. OppBC subfamily.</text>
</comment>
<dbReference type="AlphaFoldDB" id="A0A1M5Y0V0"/>
<evidence type="ECO:0000256" key="5">
    <source>
        <dbReference type="ARBA" id="ARBA00022989"/>
    </source>
</evidence>
<dbReference type="PANTHER" id="PTHR43163">
    <property type="entry name" value="DIPEPTIDE TRANSPORT SYSTEM PERMEASE PROTEIN DPPB-RELATED"/>
    <property type="match status" value="1"/>
</dbReference>
<dbReference type="GO" id="GO:0055085">
    <property type="term" value="P:transmembrane transport"/>
    <property type="evidence" value="ECO:0007669"/>
    <property type="project" value="InterPro"/>
</dbReference>
<protein>
    <submittedName>
        <fullName evidence="10">Glutathione transport system permease protein GsiC</fullName>
    </submittedName>
</protein>
<feature type="transmembrane region" description="Helical" evidence="8">
    <location>
        <begin position="103"/>
        <end position="123"/>
    </location>
</feature>
<dbReference type="RefSeq" id="WP_073603139.1">
    <property type="nucleotide sequence ID" value="NZ_FQXZ01000014.1"/>
</dbReference>
<proteinExistence type="inferred from homology"/>
<keyword evidence="5 8" id="KW-1133">Transmembrane helix</keyword>
<organism evidence="10 11">
    <name type="scientific">Vibrio aerogenes CECT 7868</name>
    <dbReference type="NCBI Taxonomy" id="1216006"/>
    <lineage>
        <taxon>Bacteria</taxon>
        <taxon>Pseudomonadati</taxon>
        <taxon>Pseudomonadota</taxon>
        <taxon>Gammaproteobacteria</taxon>
        <taxon>Vibrionales</taxon>
        <taxon>Vibrionaceae</taxon>
        <taxon>Vibrio</taxon>
    </lineage>
</organism>
<feature type="domain" description="ABC transmembrane type-1" evidence="9">
    <location>
        <begin position="95"/>
        <end position="298"/>
    </location>
</feature>
<reference evidence="10 11" key="1">
    <citation type="submission" date="2016-11" db="EMBL/GenBank/DDBJ databases">
        <authorList>
            <person name="Jaros S."/>
            <person name="Januszkiewicz K."/>
            <person name="Wedrychowicz H."/>
        </authorList>
    </citation>
    <scope>NUCLEOTIDE SEQUENCE [LARGE SCALE GENOMIC DNA]</scope>
    <source>
        <strain evidence="10 11">CECT 7868</strain>
    </source>
</reference>
<dbReference type="Pfam" id="PF00528">
    <property type="entry name" value="BPD_transp_1"/>
    <property type="match status" value="1"/>
</dbReference>
<dbReference type="EMBL" id="FQXZ01000014">
    <property type="protein sequence ID" value="SHI05153.1"/>
    <property type="molecule type" value="Genomic_DNA"/>
</dbReference>
<dbReference type="CDD" id="cd06261">
    <property type="entry name" value="TM_PBP2"/>
    <property type="match status" value="1"/>
</dbReference>
<feature type="transmembrane region" description="Helical" evidence="8">
    <location>
        <begin position="135"/>
        <end position="155"/>
    </location>
</feature>
<dbReference type="PROSITE" id="PS50928">
    <property type="entry name" value="ABC_TM1"/>
    <property type="match status" value="1"/>
</dbReference>
<evidence type="ECO:0000256" key="2">
    <source>
        <dbReference type="ARBA" id="ARBA00022448"/>
    </source>
</evidence>
<evidence type="ECO:0000256" key="3">
    <source>
        <dbReference type="ARBA" id="ARBA00022475"/>
    </source>
</evidence>
<dbReference type="InterPro" id="IPR000515">
    <property type="entry name" value="MetI-like"/>
</dbReference>
<keyword evidence="4 8" id="KW-0812">Transmembrane</keyword>
<sequence>MLSYIIRRSWQMIPTLLGVMLLLFILYSLVGGDPSYILAGKSLNAEMLASIRAQLGLDKSLPEQFLIFIKQVLTMDFGTSWSTQQPVSEIIGNRVGPSVMLLLTWQIFSLFFSLLIAASVAYYNGSIYDRTVTILSTFAMSISILVYIIAGQYFLAYKLHWFPVFGWGDDLWENLLIYIPLPLLIGLTVSIAPDTRFYRTCFVEEINHDYVRTARAKGLPERKVILKHVMRNALIPIVTGVMSSLPYMITGSVLMERFFGIPGLGNEILKAVNNSDFPVIKAITIYLVIAIMIFNLLADLIYKLVDPRVKLK</sequence>
<feature type="transmembrane region" description="Helical" evidence="8">
    <location>
        <begin position="175"/>
        <end position="192"/>
    </location>
</feature>
<dbReference type="InterPro" id="IPR035906">
    <property type="entry name" value="MetI-like_sf"/>
</dbReference>
<comment type="subcellular location">
    <subcellularLocation>
        <location evidence="1 8">Cell membrane</location>
        <topology evidence="1 8">Multi-pass membrane protein</topology>
    </subcellularLocation>
</comment>
<dbReference type="Gene3D" id="1.10.3720.10">
    <property type="entry name" value="MetI-like"/>
    <property type="match status" value="1"/>
</dbReference>
<feature type="transmembrane region" description="Helical" evidence="8">
    <location>
        <begin position="229"/>
        <end position="249"/>
    </location>
</feature>
<accession>A0A1M5Y0V0</accession>
<dbReference type="STRING" id="1216006.VA7868_01393"/>
<feature type="transmembrane region" description="Helical" evidence="8">
    <location>
        <begin position="283"/>
        <end position="302"/>
    </location>
</feature>
<keyword evidence="2 8" id="KW-0813">Transport</keyword>
<evidence type="ECO:0000313" key="10">
    <source>
        <dbReference type="EMBL" id="SHI05153.1"/>
    </source>
</evidence>
<evidence type="ECO:0000259" key="9">
    <source>
        <dbReference type="PROSITE" id="PS50928"/>
    </source>
</evidence>
<dbReference type="GO" id="GO:0005886">
    <property type="term" value="C:plasma membrane"/>
    <property type="evidence" value="ECO:0007669"/>
    <property type="project" value="UniProtKB-SubCell"/>
</dbReference>
<name>A0A1M5Y0V0_9VIBR</name>
<dbReference type="SUPFAM" id="SSF161098">
    <property type="entry name" value="MetI-like"/>
    <property type="match status" value="1"/>
</dbReference>
<evidence type="ECO:0000313" key="11">
    <source>
        <dbReference type="Proteomes" id="UP000184608"/>
    </source>
</evidence>
<keyword evidence="11" id="KW-1185">Reference proteome</keyword>